<dbReference type="RefSeq" id="WP_284825555.1">
    <property type="nucleotide sequence ID" value="NZ_CP126969.1"/>
</dbReference>
<proteinExistence type="predicted"/>
<dbReference type="PROSITE" id="PS51257">
    <property type="entry name" value="PROKAR_LIPOPROTEIN"/>
    <property type="match status" value="1"/>
</dbReference>
<evidence type="ECO:0000313" key="3">
    <source>
        <dbReference type="EMBL" id="WIM68175.1"/>
    </source>
</evidence>
<evidence type="ECO:0000259" key="2">
    <source>
        <dbReference type="Pfam" id="PF24837"/>
    </source>
</evidence>
<feature type="signal peptide" evidence="1">
    <location>
        <begin position="1"/>
        <end position="24"/>
    </location>
</feature>
<feature type="chain" id="PRO_5046290355" description="AMIN-like domain-containing protein" evidence="1">
    <location>
        <begin position="25"/>
        <end position="191"/>
    </location>
</feature>
<evidence type="ECO:0000256" key="1">
    <source>
        <dbReference type="SAM" id="SignalP"/>
    </source>
</evidence>
<gene>
    <name evidence="3" type="ORF">QP027_01890</name>
</gene>
<accession>A0ABY8VEV1</accession>
<keyword evidence="4" id="KW-1185">Reference proteome</keyword>
<reference evidence="3 4" key="1">
    <citation type="submission" date="2023-05" db="EMBL/GenBank/DDBJ databases">
        <title>Corynebacterium suedekumii sp. nov. and Corynebacterium breve sp. nov. isolated from raw cow's milk.</title>
        <authorList>
            <person name="Baer M.K."/>
            <person name="Mehl L."/>
            <person name="Hellmuth R."/>
            <person name="Marke G."/>
            <person name="Lipski A."/>
        </authorList>
    </citation>
    <scope>NUCLEOTIDE SEQUENCE [LARGE SCALE GENOMIC DNA]</scope>
    <source>
        <strain evidence="3 4">R4</strain>
    </source>
</reference>
<organism evidence="3 4">
    <name type="scientific">Corynebacterium breve</name>
    <dbReference type="NCBI Taxonomy" id="3049799"/>
    <lineage>
        <taxon>Bacteria</taxon>
        <taxon>Bacillati</taxon>
        <taxon>Actinomycetota</taxon>
        <taxon>Actinomycetes</taxon>
        <taxon>Mycobacteriales</taxon>
        <taxon>Corynebacteriaceae</taxon>
        <taxon>Corynebacterium</taxon>
    </lineage>
</organism>
<protein>
    <recommendedName>
        <fullName evidence="2">AMIN-like domain-containing protein</fullName>
    </recommendedName>
</protein>
<feature type="domain" description="AMIN-like" evidence="2">
    <location>
        <begin position="67"/>
        <end position="188"/>
    </location>
</feature>
<dbReference type="Proteomes" id="UP001225598">
    <property type="component" value="Chromosome"/>
</dbReference>
<evidence type="ECO:0000313" key="4">
    <source>
        <dbReference type="Proteomes" id="UP001225598"/>
    </source>
</evidence>
<sequence length="191" mass="20321">MEHLRSLLGSVVVLSAALTLSACAGDEADSAHSLSAALPHSTGGVTPLGDADVASKTHRPEAPSQLVVTDVRLGTHDGFDRVVFDLEGEGKPGWFVDYTVAPARQGSVYPIEVEGNEFLSVNIDGIVFPDDIGIDDPQLTTTPGVGNITEVVNTGVFEGRNRFIVGLDNESPYSVQILEDPLRIVIDIIYH</sequence>
<dbReference type="EMBL" id="CP126969">
    <property type="protein sequence ID" value="WIM68175.1"/>
    <property type="molecule type" value="Genomic_DNA"/>
</dbReference>
<name>A0ABY8VEV1_9CORY</name>
<keyword evidence="1" id="KW-0732">Signal</keyword>
<dbReference type="Pfam" id="PF24837">
    <property type="entry name" value="AMIN-like"/>
    <property type="match status" value="1"/>
</dbReference>
<dbReference type="InterPro" id="IPR056303">
    <property type="entry name" value="AMIN-like"/>
</dbReference>